<dbReference type="PROSITE" id="PS00623">
    <property type="entry name" value="GMC_OXRED_1"/>
    <property type="match status" value="1"/>
</dbReference>
<keyword evidence="4 5" id="KW-0274">FAD</keyword>
<dbReference type="InterPro" id="IPR000172">
    <property type="entry name" value="GMC_OxRdtase_N"/>
</dbReference>
<organism evidence="8 9">
    <name type="scientific">Oedothorax gibbosus</name>
    <dbReference type="NCBI Taxonomy" id="931172"/>
    <lineage>
        <taxon>Eukaryota</taxon>
        <taxon>Metazoa</taxon>
        <taxon>Ecdysozoa</taxon>
        <taxon>Arthropoda</taxon>
        <taxon>Chelicerata</taxon>
        <taxon>Arachnida</taxon>
        <taxon>Araneae</taxon>
        <taxon>Araneomorphae</taxon>
        <taxon>Entelegynae</taxon>
        <taxon>Araneoidea</taxon>
        <taxon>Linyphiidae</taxon>
        <taxon>Erigoninae</taxon>
        <taxon>Oedothorax</taxon>
    </lineage>
</organism>
<evidence type="ECO:0000313" key="8">
    <source>
        <dbReference type="EMBL" id="KAG8175262.1"/>
    </source>
</evidence>
<protein>
    <recommendedName>
        <fullName evidence="7">Glucose-methanol-choline oxidoreductase N-terminal domain-containing protein</fullName>
    </recommendedName>
</protein>
<keyword evidence="3 6" id="KW-0285">Flavoprotein</keyword>
<dbReference type="SUPFAM" id="SSF51905">
    <property type="entry name" value="FAD/NAD(P)-binding domain"/>
    <property type="match status" value="1"/>
</dbReference>
<evidence type="ECO:0000256" key="1">
    <source>
        <dbReference type="ARBA" id="ARBA00001974"/>
    </source>
</evidence>
<evidence type="ECO:0000259" key="7">
    <source>
        <dbReference type="PROSITE" id="PS00623"/>
    </source>
</evidence>
<evidence type="ECO:0000256" key="3">
    <source>
        <dbReference type="ARBA" id="ARBA00022630"/>
    </source>
</evidence>
<dbReference type="Gene3D" id="3.30.560.10">
    <property type="entry name" value="Glucose Oxidase, domain 3"/>
    <property type="match status" value="1"/>
</dbReference>
<name>A0AAV6TV34_9ARAC</name>
<gene>
    <name evidence="8" type="ORF">JTE90_020794</name>
</gene>
<accession>A0AAV6TV34</accession>
<dbReference type="PIRSF" id="PIRSF000137">
    <property type="entry name" value="Alcohol_oxidase"/>
    <property type="match status" value="1"/>
</dbReference>
<keyword evidence="9" id="KW-1185">Reference proteome</keyword>
<dbReference type="InterPro" id="IPR012132">
    <property type="entry name" value="GMC_OxRdtase"/>
</dbReference>
<dbReference type="Proteomes" id="UP000827092">
    <property type="component" value="Unassembled WGS sequence"/>
</dbReference>
<proteinExistence type="inferred from homology"/>
<reference evidence="8 9" key="1">
    <citation type="journal article" date="2022" name="Nat. Ecol. Evol.">
        <title>A masculinizing supergene underlies an exaggerated male reproductive morph in a spider.</title>
        <authorList>
            <person name="Hendrickx F."/>
            <person name="De Corte Z."/>
            <person name="Sonet G."/>
            <person name="Van Belleghem S.M."/>
            <person name="Kostlbacher S."/>
            <person name="Vangestel C."/>
        </authorList>
    </citation>
    <scope>NUCLEOTIDE SEQUENCE [LARGE SCALE GENOMIC DNA]</scope>
    <source>
        <strain evidence="8">W744_W776</strain>
    </source>
</reference>
<dbReference type="Pfam" id="PF05199">
    <property type="entry name" value="GMC_oxred_C"/>
    <property type="match status" value="1"/>
</dbReference>
<dbReference type="EMBL" id="JAFNEN010001044">
    <property type="protein sequence ID" value="KAG8175262.1"/>
    <property type="molecule type" value="Genomic_DNA"/>
</dbReference>
<evidence type="ECO:0000256" key="5">
    <source>
        <dbReference type="PIRSR" id="PIRSR000137-2"/>
    </source>
</evidence>
<dbReference type="AlphaFoldDB" id="A0AAV6TV34"/>
<dbReference type="Pfam" id="PF00732">
    <property type="entry name" value="GMC_oxred_N"/>
    <property type="match status" value="1"/>
</dbReference>
<comment type="similarity">
    <text evidence="2 6">Belongs to the GMC oxidoreductase family.</text>
</comment>
<evidence type="ECO:0000313" key="9">
    <source>
        <dbReference type="Proteomes" id="UP000827092"/>
    </source>
</evidence>
<dbReference type="Gene3D" id="3.50.50.60">
    <property type="entry name" value="FAD/NAD(P)-binding domain"/>
    <property type="match status" value="1"/>
</dbReference>
<evidence type="ECO:0000256" key="2">
    <source>
        <dbReference type="ARBA" id="ARBA00010790"/>
    </source>
</evidence>
<dbReference type="PANTHER" id="PTHR11552:SF147">
    <property type="entry name" value="CHOLINE DEHYDROGENASE, MITOCHONDRIAL"/>
    <property type="match status" value="1"/>
</dbReference>
<dbReference type="PANTHER" id="PTHR11552">
    <property type="entry name" value="GLUCOSE-METHANOL-CHOLINE GMC OXIDOREDUCTASE"/>
    <property type="match status" value="1"/>
</dbReference>
<sequence length="643" mass="70353">MGEIFCRANESSSKGEIGLLAKGVGGVEIYCVLSTMDVAANSAYPTPFSHSPLLPLLLLSLARQKHTPTPKTTFEEEYDYIIVGAGSAGSVLASRLSEVPCASILLLEAGKSPPLLTDVPAIARNFWFTDIDWAYKTVPQKHSGYALVNNQVVWPSGKAVGGSSVLNAMLYVRGNRENYDKWARGGAVGWSTSDICPLFMKLENNTEPEFFAKGFHAVEGPMTVRRPSYEAEIKKPIFEAAEQMGYENLDPNGEKQTGFYDFQATIRDGQRCSTGKAYLAPAENRTNLDILPNAFVRKVVLRGRNATGVEFDFGGKTYQVRARREVIMSAGTVNTAQLLMLSGIGPRKHLQQMNIPIVANLPVGNNFHDHGSTPLIFQLDPQIPQFLKKLGDPVNVQEYIQNRSGPLSSIEGIAATAFLNGQQMPKEDFPNHQIYFAEVPKEVLQYQVGLKPEVYQQMFGSYENSTLYACLVSILQPKSRGTVRLNSKDPYDPPLIDPNYYENPEDVQDVVQGLKTCMKIATSGPMQKLGSKPLTTMLPGCEQYVTDEDNLLECLTRSVVMSLSHQVGTAKMGDPTDPTTVVDSQLRVKNIQGLRVVDASVMPIVPSGNTNIPTIVVAEKAADLIKATLNCNTQLAPPISPSP</sequence>
<comment type="caution">
    <text evidence="8">The sequence shown here is derived from an EMBL/GenBank/DDBJ whole genome shotgun (WGS) entry which is preliminary data.</text>
</comment>
<dbReference type="InterPro" id="IPR036188">
    <property type="entry name" value="FAD/NAD-bd_sf"/>
</dbReference>
<dbReference type="SUPFAM" id="SSF54373">
    <property type="entry name" value="FAD-linked reductases, C-terminal domain"/>
    <property type="match status" value="1"/>
</dbReference>
<dbReference type="GO" id="GO:0050660">
    <property type="term" value="F:flavin adenine dinucleotide binding"/>
    <property type="evidence" value="ECO:0007669"/>
    <property type="project" value="InterPro"/>
</dbReference>
<dbReference type="InterPro" id="IPR007867">
    <property type="entry name" value="GMC_OxRtase_C"/>
</dbReference>
<evidence type="ECO:0000256" key="4">
    <source>
        <dbReference type="ARBA" id="ARBA00022827"/>
    </source>
</evidence>
<evidence type="ECO:0000256" key="6">
    <source>
        <dbReference type="RuleBase" id="RU003968"/>
    </source>
</evidence>
<feature type="domain" description="Glucose-methanol-choline oxidoreductase N-terminal" evidence="7">
    <location>
        <begin position="157"/>
        <end position="180"/>
    </location>
</feature>
<feature type="binding site" evidence="5">
    <location>
        <position position="296"/>
    </location>
    <ligand>
        <name>FAD</name>
        <dbReference type="ChEBI" id="CHEBI:57692"/>
    </ligand>
</feature>
<comment type="cofactor">
    <cofactor evidence="1 5">
        <name>FAD</name>
        <dbReference type="ChEBI" id="CHEBI:57692"/>
    </cofactor>
</comment>
<dbReference type="GO" id="GO:0016614">
    <property type="term" value="F:oxidoreductase activity, acting on CH-OH group of donors"/>
    <property type="evidence" value="ECO:0007669"/>
    <property type="project" value="InterPro"/>
</dbReference>